<evidence type="ECO:0000313" key="3">
    <source>
        <dbReference type="Proteomes" id="UP001373714"/>
    </source>
</evidence>
<evidence type="ECO:0000259" key="1">
    <source>
        <dbReference type="PROSITE" id="PS50076"/>
    </source>
</evidence>
<dbReference type="InterPro" id="IPR001623">
    <property type="entry name" value="DnaJ_domain"/>
</dbReference>
<sequence>MYVTRPSALILPKCSLFAGCYAFLPLTDKPQVSRHGGGGSGPEPHQPRKPAVLQTQFRRYATNAHHSWPTKPIAQLTPYEIFNQPHSSNYHKAHFYQLVKLYHPDCIPPSDHPCSLLPKTTRTERFRLIVAANTLLSDPTKKKAYDEFGVGWNAIPRHVDFKRRTASTYASGPWKNSPAGNATWEDWERWYRAEGMGNGYYYSGPGGTSGTGEADDTEQITSHKNFVTFIMLLSFGGILVQLVRLDQFNTSYEVKRDRRNRDIQRDLWRLRGESMGKDGRVQAFLKMRDPESYGGVEEVREERMRRLLPDGEVCLSDGIGRNVE</sequence>
<reference evidence="2 3" key="1">
    <citation type="submission" date="2019-10" db="EMBL/GenBank/DDBJ databases">
        <authorList>
            <person name="Palmer J.M."/>
        </authorList>
    </citation>
    <scope>NUCLEOTIDE SEQUENCE [LARGE SCALE GENOMIC DNA]</scope>
    <source>
        <strain evidence="2 3">TWF730</strain>
    </source>
</reference>
<proteinExistence type="predicted"/>
<dbReference type="SUPFAM" id="SSF46565">
    <property type="entry name" value="Chaperone J-domain"/>
    <property type="match status" value="1"/>
</dbReference>
<dbReference type="Gene3D" id="1.10.287.110">
    <property type="entry name" value="DnaJ domain"/>
    <property type="match status" value="1"/>
</dbReference>
<name>A0AAV9VNY8_9PEZI</name>
<gene>
    <name evidence="2" type="ORF">TWF730_000535</name>
</gene>
<dbReference type="CDD" id="cd06257">
    <property type="entry name" value="DnaJ"/>
    <property type="match status" value="1"/>
</dbReference>
<dbReference type="EMBL" id="JAVHNS010000001">
    <property type="protein sequence ID" value="KAK6363090.1"/>
    <property type="molecule type" value="Genomic_DNA"/>
</dbReference>
<dbReference type="AlphaFoldDB" id="A0AAV9VNY8"/>
<protein>
    <recommendedName>
        <fullName evidence="1">J domain-containing protein</fullName>
    </recommendedName>
</protein>
<evidence type="ECO:0000313" key="2">
    <source>
        <dbReference type="EMBL" id="KAK6363090.1"/>
    </source>
</evidence>
<keyword evidence="3" id="KW-1185">Reference proteome</keyword>
<dbReference type="InterPro" id="IPR036869">
    <property type="entry name" value="J_dom_sf"/>
</dbReference>
<dbReference type="PROSITE" id="PS50076">
    <property type="entry name" value="DNAJ_2"/>
    <property type="match status" value="1"/>
</dbReference>
<accession>A0AAV9VNY8</accession>
<feature type="domain" description="J" evidence="1">
    <location>
        <begin position="69"/>
        <end position="149"/>
    </location>
</feature>
<organism evidence="2 3">
    <name type="scientific">Orbilia blumenaviensis</name>
    <dbReference type="NCBI Taxonomy" id="1796055"/>
    <lineage>
        <taxon>Eukaryota</taxon>
        <taxon>Fungi</taxon>
        <taxon>Dikarya</taxon>
        <taxon>Ascomycota</taxon>
        <taxon>Pezizomycotina</taxon>
        <taxon>Orbiliomycetes</taxon>
        <taxon>Orbiliales</taxon>
        <taxon>Orbiliaceae</taxon>
        <taxon>Orbilia</taxon>
    </lineage>
</organism>
<comment type="caution">
    <text evidence="2">The sequence shown here is derived from an EMBL/GenBank/DDBJ whole genome shotgun (WGS) entry which is preliminary data.</text>
</comment>
<dbReference type="Proteomes" id="UP001373714">
    <property type="component" value="Unassembled WGS sequence"/>
</dbReference>